<dbReference type="RefSeq" id="WP_132695287.1">
    <property type="nucleotide sequence ID" value="NZ_SLVM01000013.1"/>
</dbReference>
<dbReference type="InterPro" id="IPR017946">
    <property type="entry name" value="PLC-like_Pdiesterase_TIM-brl"/>
</dbReference>
<evidence type="ECO:0000259" key="1">
    <source>
        <dbReference type="PROSITE" id="PS51704"/>
    </source>
</evidence>
<dbReference type="Pfam" id="PF03009">
    <property type="entry name" value="GDPD"/>
    <property type="match status" value="1"/>
</dbReference>
<dbReference type="GO" id="GO:0006629">
    <property type="term" value="P:lipid metabolic process"/>
    <property type="evidence" value="ECO:0007669"/>
    <property type="project" value="InterPro"/>
</dbReference>
<gene>
    <name evidence="2" type="ORF">EV216_113116</name>
</gene>
<dbReference type="Gene3D" id="3.20.20.190">
    <property type="entry name" value="Phosphatidylinositol (PI) phosphodiesterase"/>
    <property type="match status" value="1"/>
</dbReference>
<evidence type="ECO:0000313" key="3">
    <source>
        <dbReference type="Proteomes" id="UP000295277"/>
    </source>
</evidence>
<feature type="domain" description="GP-PDE" evidence="1">
    <location>
        <begin position="10"/>
        <end position="256"/>
    </location>
</feature>
<dbReference type="AlphaFoldDB" id="A0A4R1YUC1"/>
<dbReference type="GO" id="GO:0008081">
    <property type="term" value="F:phosphoric diester hydrolase activity"/>
    <property type="evidence" value="ECO:0007669"/>
    <property type="project" value="InterPro"/>
</dbReference>
<dbReference type="Proteomes" id="UP000295277">
    <property type="component" value="Unassembled WGS sequence"/>
</dbReference>
<evidence type="ECO:0000313" key="2">
    <source>
        <dbReference type="EMBL" id="TCM83571.1"/>
    </source>
</evidence>
<sequence>MTGLPRAFLDTPIAHRAFHDRAAGRPENSMEAVRAALAVGYGIEIDIQPSSDGAAMVFHDYDLKRLTGGTGPICQRSRAELHDFPLLGGHCAIPTLDEVLDEVAGRVPVLIEIKDQDGAMGREVGALERAVARAVAGYDGPVAVMSFNPHSVAALAEAAPDIPRGITTCAYARPNWSGLPGPVRELLRGIPDYHRVGACFISHRWSDLARSRVAELRDQGAAILCWTIRSPRDEAIARAIAQNVTFEGYAASHPAA</sequence>
<comment type="caution">
    <text evidence="2">The sequence shown here is derived from an EMBL/GenBank/DDBJ whole genome shotgun (WGS) entry which is preliminary data.</text>
</comment>
<dbReference type="InterPro" id="IPR030395">
    <property type="entry name" value="GP_PDE_dom"/>
</dbReference>
<dbReference type="PANTHER" id="PTHR46211">
    <property type="entry name" value="GLYCEROPHOSPHORYL DIESTER PHOSPHODIESTERASE"/>
    <property type="match status" value="1"/>
</dbReference>
<dbReference type="PROSITE" id="PS51704">
    <property type="entry name" value="GP_PDE"/>
    <property type="match status" value="1"/>
</dbReference>
<dbReference type="EMBL" id="SLVM01000013">
    <property type="protein sequence ID" value="TCM83571.1"/>
    <property type="molecule type" value="Genomic_DNA"/>
</dbReference>
<protein>
    <submittedName>
        <fullName evidence="2">Glycerophosphoryl diester phosphodiesterase</fullName>
    </submittedName>
</protein>
<name>A0A4R1YUC1_9RHOB</name>
<accession>A0A4R1YUC1</accession>
<dbReference type="SUPFAM" id="SSF51695">
    <property type="entry name" value="PLC-like phosphodiesterases"/>
    <property type="match status" value="1"/>
</dbReference>
<dbReference type="OrthoDB" id="384721at2"/>
<organism evidence="2 3">
    <name type="scientific">Rhodovulum steppense</name>
    <dbReference type="NCBI Taxonomy" id="540251"/>
    <lineage>
        <taxon>Bacteria</taxon>
        <taxon>Pseudomonadati</taxon>
        <taxon>Pseudomonadota</taxon>
        <taxon>Alphaproteobacteria</taxon>
        <taxon>Rhodobacterales</taxon>
        <taxon>Paracoccaceae</taxon>
        <taxon>Rhodovulum</taxon>
    </lineage>
</organism>
<reference evidence="2 3" key="1">
    <citation type="submission" date="2019-03" db="EMBL/GenBank/DDBJ databases">
        <title>Genomic Encyclopedia of Type Strains, Phase IV (KMG-IV): sequencing the most valuable type-strain genomes for metagenomic binning, comparative biology and taxonomic classification.</title>
        <authorList>
            <person name="Goeker M."/>
        </authorList>
    </citation>
    <scope>NUCLEOTIDE SEQUENCE [LARGE SCALE GENOMIC DNA]</scope>
    <source>
        <strain evidence="2 3">DSM 21153</strain>
    </source>
</reference>
<proteinExistence type="predicted"/>
<dbReference type="PANTHER" id="PTHR46211:SF1">
    <property type="entry name" value="GLYCEROPHOSPHODIESTER PHOSPHODIESTERASE, CYTOPLASMIC"/>
    <property type="match status" value="1"/>
</dbReference>
<keyword evidence="3" id="KW-1185">Reference proteome</keyword>